<evidence type="ECO:0000256" key="4">
    <source>
        <dbReference type="ARBA" id="ARBA00023136"/>
    </source>
</evidence>
<reference evidence="6 7" key="1">
    <citation type="submission" date="2019-09" db="EMBL/GenBank/DDBJ databases">
        <title>Bird 10,000 Genomes (B10K) Project - Family phase.</title>
        <authorList>
            <person name="Zhang G."/>
        </authorList>
    </citation>
    <scope>NUCLEOTIDE SEQUENCE [LARGE SCALE GENOMIC DNA]</scope>
    <source>
        <strain evidence="6">B10K-CU-031-10</strain>
        <tissue evidence="6">Muscle</tissue>
    </source>
</reference>
<comment type="caution">
    <text evidence="6">The sequence shown here is derived from an EMBL/GenBank/DDBJ whole genome shotgun (WGS) entry which is preliminary data.</text>
</comment>
<feature type="non-terminal residue" evidence="6">
    <location>
        <position position="1"/>
    </location>
</feature>
<dbReference type="AlphaFoldDB" id="A0A7K8TGT1"/>
<comment type="subcellular location">
    <subcellularLocation>
        <location evidence="1">Nucleus inner membrane</location>
    </subcellularLocation>
</comment>
<keyword evidence="4" id="KW-0472">Membrane</keyword>
<dbReference type="InterPro" id="IPR012919">
    <property type="entry name" value="SUN_dom"/>
</dbReference>
<accession>A0A7K8TGT1</accession>
<protein>
    <submittedName>
        <fullName evidence="6">SUN2 protein</fullName>
    </submittedName>
</protein>
<keyword evidence="7" id="KW-1185">Reference proteome</keyword>
<dbReference type="GO" id="GO:0034993">
    <property type="term" value="C:meiotic nuclear membrane microtubule tethering complex"/>
    <property type="evidence" value="ECO:0007669"/>
    <property type="project" value="TreeGrafter"/>
</dbReference>
<feature type="non-terminal residue" evidence="6">
    <location>
        <position position="101"/>
    </location>
</feature>
<dbReference type="PANTHER" id="PTHR12911:SF24">
    <property type="entry name" value="SUN DOMAIN-CONTAINING PROTEIN 3"/>
    <property type="match status" value="1"/>
</dbReference>
<dbReference type="GO" id="GO:0005637">
    <property type="term" value="C:nuclear inner membrane"/>
    <property type="evidence" value="ECO:0007669"/>
    <property type="project" value="UniProtKB-SubCell"/>
</dbReference>
<organism evidence="6 7">
    <name type="scientific">Nyctibius bracteatus</name>
    <name type="common">Rufous potoo</name>
    <dbReference type="NCBI Taxonomy" id="48426"/>
    <lineage>
        <taxon>Eukaryota</taxon>
        <taxon>Metazoa</taxon>
        <taxon>Chordata</taxon>
        <taxon>Craniata</taxon>
        <taxon>Vertebrata</taxon>
        <taxon>Euteleostomi</taxon>
        <taxon>Archelosauria</taxon>
        <taxon>Archosauria</taxon>
        <taxon>Dinosauria</taxon>
        <taxon>Saurischia</taxon>
        <taxon>Theropoda</taxon>
        <taxon>Coelurosauria</taxon>
        <taxon>Aves</taxon>
        <taxon>Neognathae</taxon>
        <taxon>Neoaves</taxon>
        <taxon>Strisores</taxon>
        <taxon>Caprimulgiformes</taxon>
        <taxon>Nyctibiidae</taxon>
        <taxon>Nyctibius</taxon>
    </lineage>
</organism>
<dbReference type="InterPro" id="IPR045119">
    <property type="entry name" value="SUN1-5"/>
</dbReference>
<dbReference type="PANTHER" id="PTHR12911">
    <property type="entry name" value="SAD1/UNC-84-LIKE PROTEIN-RELATED"/>
    <property type="match status" value="1"/>
</dbReference>
<evidence type="ECO:0000256" key="1">
    <source>
        <dbReference type="ARBA" id="ARBA00004540"/>
    </source>
</evidence>
<evidence type="ECO:0000256" key="2">
    <source>
        <dbReference type="ARBA" id="ARBA00022692"/>
    </source>
</evidence>
<gene>
    <name evidence="6" type="primary">Sun2_2</name>
    <name evidence="6" type="ORF">NYCBRA_R12953</name>
</gene>
<dbReference type="Proteomes" id="UP000538472">
    <property type="component" value="Unassembled WGS sequence"/>
</dbReference>
<sequence>LRPRIAPGNCWPFQASRGDVAIGLPEQLWPAAVTIRHISGAVPPSGSQWHPQRVCCLHKEGVRQQQKNLLGTFPYDVHKEIAQTFCMQVPQELWAGCPGRR</sequence>
<proteinExistence type="predicted"/>
<evidence type="ECO:0000259" key="5">
    <source>
        <dbReference type="Pfam" id="PF07738"/>
    </source>
</evidence>
<evidence type="ECO:0000313" key="7">
    <source>
        <dbReference type="Proteomes" id="UP000538472"/>
    </source>
</evidence>
<keyword evidence="2" id="KW-0812">Transmembrane</keyword>
<dbReference type="Pfam" id="PF07738">
    <property type="entry name" value="Sad1_UNC"/>
    <property type="match status" value="1"/>
</dbReference>
<dbReference type="GO" id="GO:0043495">
    <property type="term" value="F:protein-membrane adaptor activity"/>
    <property type="evidence" value="ECO:0007669"/>
    <property type="project" value="TreeGrafter"/>
</dbReference>
<keyword evidence="3" id="KW-1133">Transmembrane helix</keyword>
<evidence type="ECO:0000256" key="3">
    <source>
        <dbReference type="ARBA" id="ARBA00022989"/>
    </source>
</evidence>
<dbReference type="Gene3D" id="2.60.120.260">
    <property type="entry name" value="Galactose-binding domain-like"/>
    <property type="match status" value="1"/>
</dbReference>
<name>A0A7K8TGT1_9AVES</name>
<feature type="domain" description="SUN" evidence="5">
    <location>
        <begin position="3"/>
        <end position="94"/>
    </location>
</feature>
<dbReference type="EMBL" id="VWZB01004578">
    <property type="protein sequence ID" value="NXF41545.1"/>
    <property type="molecule type" value="Genomic_DNA"/>
</dbReference>
<evidence type="ECO:0000313" key="6">
    <source>
        <dbReference type="EMBL" id="NXF41545.1"/>
    </source>
</evidence>